<reference evidence="2" key="1">
    <citation type="journal article" date="2020" name="Stud. Mycol.">
        <title>101 Dothideomycetes genomes: a test case for predicting lifestyles and emergence of pathogens.</title>
        <authorList>
            <person name="Haridas S."/>
            <person name="Albert R."/>
            <person name="Binder M."/>
            <person name="Bloem J."/>
            <person name="Labutti K."/>
            <person name="Salamov A."/>
            <person name="Andreopoulos B."/>
            <person name="Baker S."/>
            <person name="Barry K."/>
            <person name="Bills G."/>
            <person name="Bluhm B."/>
            <person name="Cannon C."/>
            <person name="Castanera R."/>
            <person name="Culley D."/>
            <person name="Daum C."/>
            <person name="Ezra D."/>
            <person name="Gonzalez J."/>
            <person name="Henrissat B."/>
            <person name="Kuo A."/>
            <person name="Liang C."/>
            <person name="Lipzen A."/>
            <person name="Lutzoni F."/>
            <person name="Magnuson J."/>
            <person name="Mondo S."/>
            <person name="Nolan M."/>
            <person name="Ohm R."/>
            <person name="Pangilinan J."/>
            <person name="Park H.-J."/>
            <person name="Ramirez L."/>
            <person name="Alfaro M."/>
            <person name="Sun H."/>
            <person name="Tritt A."/>
            <person name="Yoshinaga Y."/>
            <person name="Zwiers L.-H."/>
            <person name="Turgeon B."/>
            <person name="Goodwin S."/>
            <person name="Spatafora J."/>
            <person name="Crous P."/>
            <person name="Grigoriev I."/>
        </authorList>
    </citation>
    <scope>NUCLEOTIDE SEQUENCE</scope>
    <source>
        <strain evidence="2">ATCC 36951</strain>
    </source>
</reference>
<name>A0A6A6CP85_ZASCE</name>
<dbReference type="Proteomes" id="UP000799537">
    <property type="component" value="Unassembled WGS sequence"/>
</dbReference>
<accession>A0A6A6CP85</accession>
<keyword evidence="3" id="KW-1185">Reference proteome</keyword>
<dbReference type="AlphaFoldDB" id="A0A6A6CP85"/>
<feature type="compositionally biased region" description="Polar residues" evidence="1">
    <location>
        <begin position="64"/>
        <end position="75"/>
    </location>
</feature>
<protein>
    <submittedName>
        <fullName evidence="2">Uncharacterized protein</fullName>
    </submittedName>
</protein>
<evidence type="ECO:0000256" key="1">
    <source>
        <dbReference type="SAM" id="MobiDB-lite"/>
    </source>
</evidence>
<gene>
    <name evidence="2" type="ORF">M409DRAFT_20927</name>
</gene>
<evidence type="ECO:0000313" key="2">
    <source>
        <dbReference type="EMBL" id="KAF2168915.1"/>
    </source>
</evidence>
<dbReference type="OrthoDB" id="5373857at2759"/>
<proteinExistence type="predicted"/>
<dbReference type="EMBL" id="ML993589">
    <property type="protein sequence ID" value="KAF2168915.1"/>
    <property type="molecule type" value="Genomic_DNA"/>
</dbReference>
<organism evidence="2 3">
    <name type="scientific">Zasmidium cellare ATCC 36951</name>
    <dbReference type="NCBI Taxonomy" id="1080233"/>
    <lineage>
        <taxon>Eukaryota</taxon>
        <taxon>Fungi</taxon>
        <taxon>Dikarya</taxon>
        <taxon>Ascomycota</taxon>
        <taxon>Pezizomycotina</taxon>
        <taxon>Dothideomycetes</taxon>
        <taxon>Dothideomycetidae</taxon>
        <taxon>Mycosphaerellales</taxon>
        <taxon>Mycosphaerellaceae</taxon>
        <taxon>Zasmidium</taxon>
    </lineage>
</organism>
<dbReference type="GeneID" id="54558894"/>
<dbReference type="RefSeq" id="XP_033669804.1">
    <property type="nucleotide sequence ID" value="XM_033805622.1"/>
</dbReference>
<feature type="compositionally biased region" description="Low complexity" evidence="1">
    <location>
        <begin position="45"/>
        <end position="59"/>
    </location>
</feature>
<feature type="region of interest" description="Disordered" evidence="1">
    <location>
        <begin position="45"/>
        <end position="111"/>
    </location>
</feature>
<evidence type="ECO:0000313" key="3">
    <source>
        <dbReference type="Proteomes" id="UP000799537"/>
    </source>
</evidence>
<sequence>MSRLFTPRNVAIGGAAAGAVLYFWPKSSKPIETFATQNVANRMSAGGATHTHTPAVATPRGKSDQTVSPQTNPTGIDTPHFVNNVADQKAHDQAGPKKALNQAVYGQDKGK</sequence>